<comment type="caution">
    <text evidence="2">The sequence shown here is derived from an EMBL/GenBank/DDBJ whole genome shotgun (WGS) entry which is preliminary data.</text>
</comment>
<dbReference type="PROSITE" id="PS51144">
    <property type="entry name" value="ALPHA_CA_2"/>
    <property type="match status" value="1"/>
</dbReference>
<dbReference type="InterPro" id="IPR036398">
    <property type="entry name" value="CA_dom_sf"/>
</dbReference>
<accession>A0A9P0KQ99</accession>
<dbReference type="AlphaFoldDB" id="A0A9P0KQ99"/>
<proteinExistence type="predicted"/>
<dbReference type="Proteomes" id="UP001152888">
    <property type="component" value="Unassembled WGS sequence"/>
</dbReference>
<dbReference type="OrthoDB" id="429145at2759"/>
<dbReference type="EMBL" id="CAKOFQ010006891">
    <property type="protein sequence ID" value="CAH1980200.1"/>
    <property type="molecule type" value="Genomic_DNA"/>
</dbReference>
<sequence>MADWDYGEEKGPQKWYIKYPAAAGKRQSPIDIPIKKAVQATLPQLKGVYITDKIRQTLHNVGHGWKLVTEGENSDLSLSG</sequence>
<evidence type="ECO:0000259" key="1">
    <source>
        <dbReference type="PROSITE" id="PS51144"/>
    </source>
</evidence>
<feature type="domain" description="Alpha-carbonic anhydrase" evidence="1">
    <location>
        <begin position="2"/>
        <end position="80"/>
    </location>
</feature>
<dbReference type="EMBL" id="CAKOFQ010008145">
    <property type="protein sequence ID" value="CAH2012121.1"/>
    <property type="molecule type" value="Genomic_DNA"/>
</dbReference>
<dbReference type="InterPro" id="IPR001148">
    <property type="entry name" value="CA_dom"/>
</dbReference>
<evidence type="ECO:0000313" key="4">
    <source>
        <dbReference type="Proteomes" id="UP001152888"/>
    </source>
</evidence>
<evidence type="ECO:0000313" key="2">
    <source>
        <dbReference type="EMBL" id="CAH1980200.1"/>
    </source>
</evidence>
<dbReference type="Pfam" id="PF00194">
    <property type="entry name" value="Carb_anhydrase"/>
    <property type="match status" value="1"/>
</dbReference>
<keyword evidence="4" id="KW-1185">Reference proteome</keyword>
<evidence type="ECO:0000313" key="3">
    <source>
        <dbReference type="EMBL" id="CAH2012121.1"/>
    </source>
</evidence>
<reference evidence="2" key="1">
    <citation type="submission" date="2022-03" db="EMBL/GenBank/DDBJ databases">
        <authorList>
            <person name="Sayadi A."/>
        </authorList>
    </citation>
    <scope>NUCLEOTIDE SEQUENCE</scope>
</reference>
<gene>
    <name evidence="2" type="ORF">ACAOBT_LOCUS13853</name>
    <name evidence="3" type="ORF">ACAOBT_LOCUS32637</name>
</gene>
<organism evidence="2 4">
    <name type="scientific">Acanthoscelides obtectus</name>
    <name type="common">Bean weevil</name>
    <name type="synonym">Bruchus obtectus</name>
    <dbReference type="NCBI Taxonomy" id="200917"/>
    <lineage>
        <taxon>Eukaryota</taxon>
        <taxon>Metazoa</taxon>
        <taxon>Ecdysozoa</taxon>
        <taxon>Arthropoda</taxon>
        <taxon>Hexapoda</taxon>
        <taxon>Insecta</taxon>
        <taxon>Pterygota</taxon>
        <taxon>Neoptera</taxon>
        <taxon>Endopterygota</taxon>
        <taxon>Coleoptera</taxon>
        <taxon>Polyphaga</taxon>
        <taxon>Cucujiformia</taxon>
        <taxon>Chrysomeloidea</taxon>
        <taxon>Chrysomelidae</taxon>
        <taxon>Bruchinae</taxon>
        <taxon>Bruchini</taxon>
        <taxon>Acanthoscelides</taxon>
    </lineage>
</organism>
<dbReference type="SUPFAM" id="SSF51069">
    <property type="entry name" value="Carbonic anhydrase"/>
    <property type="match status" value="1"/>
</dbReference>
<dbReference type="Gene3D" id="3.10.200.10">
    <property type="entry name" value="Alpha carbonic anhydrase"/>
    <property type="match status" value="1"/>
</dbReference>
<name>A0A9P0KQ99_ACAOB</name>
<protein>
    <recommendedName>
        <fullName evidence="1">Alpha-carbonic anhydrase domain-containing protein</fullName>
    </recommendedName>
</protein>